<feature type="compositionally biased region" description="Pro residues" evidence="1">
    <location>
        <begin position="79"/>
        <end position="91"/>
    </location>
</feature>
<gene>
    <name evidence="2" type="ORF">DEJ49_17440</name>
</gene>
<protein>
    <submittedName>
        <fullName evidence="2">Uncharacterized protein</fullName>
    </submittedName>
</protein>
<evidence type="ECO:0000256" key="1">
    <source>
        <dbReference type="SAM" id="MobiDB-lite"/>
    </source>
</evidence>
<organism evidence="2 3">
    <name type="scientific">Streptomyces venezuelae</name>
    <dbReference type="NCBI Taxonomy" id="54571"/>
    <lineage>
        <taxon>Bacteria</taxon>
        <taxon>Bacillati</taxon>
        <taxon>Actinomycetota</taxon>
        <taxon>Actinomycetes</taxon>
        <taxon>Kitasatosporales</taxon>
        <taxon>Streptomycetaceae</taxon>
        <taxon>Streptomyces</taxon>
    </lineage>
</organism>
<reference evidence="2 3" key="1">
    <citation type="submission" date="2018-05" db="EMBL/GenBank/DDBJ databases">
        <title>Streptomyces venezuelae.</title>
        <authorList>
            <person name="Kim W."/>
            <person name="Lee N."/>
            <person name="Cho B.-K."/>
        </authorList>
    </citation>
    <scope>NUCLEOTIDE SEQUENCE [LARGE SCALE GENOMIC DNA]</scope>
    <source>
        <strain evidence="2 3">ATCC 14585</strain>
    </source>
</reference>
<dbReference type="Proteomes" id="UP000324015">
    <property type="component" value="Chromosome"/>
</dbReference>
<accession>A0A5P2CJ61</accession>
<evidence type="ECO:0000313" key="2">
    <source>
        <dbReference type="EMBL" id="QES42523.1"/>
    </source>
</evidence>
<sequence>MLRFYGLDLLDWHRGRLSSRRLAVLIRHLPREGAVARETEGEGAEWSIGDYLLAHVVDQLAEANWMFATVNRDEDAEPLDPPKPLPRPGTPRPAEGRVEERTPDSEPDSEPAMPSAEQLVAFFT</sequence>
<feature type="compositionally biased region" description="Basic and acidic residues" evidence="1">
    <location>
        <begin position="94"/>
        <end position="104"/>
    </location>
</feature>
<dbReference type="AlphaFoldDB" id="A0A5P2CJ61"/>
<feature type="region of interest" description="Disordered" evidence="1">
    <location>
        <begin position="72"/>
        <end position="124"/>
    </location>
</feature>
<name>A0A5P2CJ61_STRVZ</name>
<proteinExistence type="predicted"/>
<dbReference type="EMBL" id="CP029191">
    <property type="protein sequence ID" value="QES42523.1"/>
    <property type="molecule type" value="Genomic_DNA"/>
</dbReference>
<evidence type="ECO:0000313" key="3">
    <source>
        <dbReference type="Proteomes" id="UP000324015"/>
    </source>
</evidence>